<organism evidence="2 3">
    <name type="scientific">Desulfovibrio ferrophilus</name>
    <dbReference type="NCBI Taxonomy" id="241368"/>
    <lineage>
        <taxon>Bacteria</taxon>
        <taxon>Pseudomonadati</taxon>
        <taxon>Thermodesulfobacteriota</taxon>
        <taxon>Desulfovibrionia</taxon>
        <taxon>Desulfovibrionales</taxon>
        <taxon>Desulfovibrionaceae</taxon>
        <taxon>Desulfovibrio</taxon>
    </lineage>
</organism>
<reference evidence="2 3" key="1">
    <citation type="journal article" date="2018" name="Sci. Adv.">
        <title>Multi-heme cytochromes provide a pathway for survival in energy-limited environments.</title>
        <authorList>
            <person name="Deng X."/>
            <person name="Dohmae N."/>
            <person name="Nealson K.H."/>
            <person name="Hashimoto K."/>
            <person name="Okamoto A."/>
        </authorList>
    </citation>
    <scope>NUCLEOTIDE SEQUENCE [LARGE SCALE GENOMIC DNA]</scope>
    <source>
        <strain evidence="2 3">IS5</strain>
    </source>
</reference>
<dbReference type="InterPro" id="IPR003607">
    <property type="entry name" value="HD/PDEase_dom"/>
</dbReference>
<dbReference type="GO" id="GO:0016787">
    <property type="term" value="F:hydrolase activity"/>
    <property type="evidence" value="ECO:0007669"/>
    <property type="project" value="UniProtKB-KW"/>
</dbReference>
<dbReference type="CDD" id="cd00077">
    <property type="entry name" value="HDc"/>
    <property type="match status" value="1"/>
</dbReference>
<dbReference type="KEGG" id="dfl:DFE_3175"/>
<dbReference type="Pfam" id="PF11871">
    <property type="entry name" value="DUF3391"/>
    <property type="match status" value="1"/>
</dbReference>
<keyword evidence="3" id="KW-1185">Reference proteome</keyword>
<sequence length="405" mass="45179">MIKKIPAAAIRIGMYVVDTGLDWAEHPYLYAEEGEITSKDQTTHLLDEGYLDAFIDTDRGSYTWNISTNKRPEEQVRDGVIGDEHGRYKPAVPMAVEIHRAKAVYDESLAFAKDFMTSAAKDGKVDYDAAEGLVEEMLNSVTRNHDALISLTKLKSFDEYTFTHCINVSVLSTAFGNYLGLSPQDLRDLGAAALFHDVGKSLIPPDILNKPGKLTDQEFTVMQKHPQRSYRLLREKKGIPKRILRGIAEHHEKFNGNGYPRRIAGDDIHPFARIIAVADVYDALTSRRVYKPPMMPSKALTILYGMRGKDFYPGKAESFIKFLGIYPVGSMVRLSSKECGIVTGSNPDAPLRPSVLIAFGPDMKPISKRQLDLSEQNGNTPLEITECLDHEPFGVNPGDYLQQAQ</sequence>
<dbReference type="SMART" id="SM00471">
    <property type="entry name" value="HDc"/>
    <property type="match status" value="1"/>
</dbReference>
<dbReference type="EMBL" id="AP017378">
    <property type="protein sequence ID" value="BBD09901.1"/>
    <property type="molecule type" value="Genomic_DNA"/>
</dbReference>
<keyword evidence="2" id="KW-0378">Hydrolase</keyword>
<evidence type="ECO:0000313" key="2">
    <source>
        <dbReference type="EMBL" id="BBD09901.1"/>
    </source>
</evidence>
<accession>A0A2Z6B335</accession>
<proteinExistence type="predicted"/>
<name>A0A2Z6B335_9BACT</name>
<evidence type="ECO:0000313" key="3">
    <source>
        <dbReference type="Proteomes" id="UP000269883"/>
    </source>
</evidence>
<dbReference type="InterPro" id="IPR037522">
    <property type="entry name" value="HD_GYP_dom"/>
</dbReference>
<evidence type="ECO:0000259" key="1">
    <source>
        <dbReference type="PROSITE" id="PS51832"/>
    </source>
</evidence>
<dbReference type="Pfam" id="PF13487">
    <property type="entry name" value="HD_5"/>
    <property type="match status" value="1"/>
</dbReference>
<dbReference type="SUPFAM" id="SSF109604">
    <property type="entry name" value="HD-domain/PDEase-like"/>
    <property type="match status" value="1"/>
</dbReference>
<gene>
    <name evidence="2" type="ORF">DFE_3175</name>
</gene>
<dbReference type="RefSeq" id="WP_126380903.1">
    <property type="nucleotide sequence ID" value="NZ_AP017378.1"/>
</dbReference>
<dbReference type="PROSITE" id="PS51832">
    <property type="entry name" value="HD_GYP"/>
    <property type="match status" value="1"/>
</dbReference>
<dbReference type="PANTHER" id="PTHR43155:SF2">
    <property type="entry name" value="CYCLIC DI-GMP PHOSPHODIESTERASE PA4108"/>
    <property type="match status" value="1"/>
</dbReference>
<dbReference type="Proteomes" id="UP000269883">
    <property type="component" value="Chromosome"/>
</dbReference>
<protein>
    <submittedName>
        <fullName evidence="2">Metal dependent phosphohydrolase</fullName>
    </submittedName>
</protein>
<dbReference type="AlphaFoldDB" id="A0A2Z6B335"/>
<dbReference type="PANTHER" id="PTHR43155">
    <property type="entry name" value="CYCLIC DI-GMP PHOSPHODIESTERASE PA4108-RELATED"/>
    <property type="match status" value="1"/>
</dbReference>
<dbReference type="OrthoDB" id="9802066at2"/>
<feature type="domain" description="HD-GYP" evidence="1">
    <location>
        <begin position="139"/>
        <end position="335"/>
    </location>
</feature>
<dbReference type="InterPro" id="IPR021812">
    <property type="entry name" value="DUF3391"/>
</dbReference>
<dbReference type="Gene3D" id="1.10.3210.10">
    <property type="entry name" value="Hypothetical protein af1432"/>
    <property type="match status" value="1"/>
</dbReference>